<feature type="repeat" description="ANK" evidence="1">
    <location>
        <begin position="531"/>
        <end position="558"/>
    </location>
</feature>
<dbReference type="OrthoDB" id="194358at2759"/>
<proteinExistence type="predicted"/>
<sequence>MSSYSYSSLPASGEDIRLLRLLPNEDEAAPLHCELRDYSLRRSTSRAHLYEAVSYVWGDPDNTLSIFVDKRQFQVTVNLHAALLRLRDHSFERILWVDAICINQNNNDERRQQVQLMARIYNSLGEEIEEIKGALEDIQVASNKEPRKNSKEFQHIWVKNIFSAKVPNYEISWEEIFQRTVKFILGKDLSLNISSQRAMFQCKGFILGQVYTVKRDSKQHVSIKFRFEARDLGKTVQWDLQASAIPMEEHDIICLLYGASKPSIIRLREDHFAVVVIAATPLDRESHVEWPQLSQSKILSLRNILLVWDWESSCGKIQDGREYKSLTKKFSQVSVLSRVEAGGYLEKVIRLWNDIAILDDLGEYKEANERLIAAQDEYYLAAFGQMPSSYESESECGRTLLAFAAGKGHESIVKLLLDTIHPNVNDGRGRRTPLWLAVESGHEAVVNMLLATGQVDADSKNSLEQTPLFQAAENGHENIVKLLLATDQVDADSEDYYRRTPLSEAAKEGHESVVKLLIAMDQVEVNSKDGEGRTPLFWAAVGGHEAVVKLLLATGQELIPDTVPFGQIACVA</sequence>
<evidence type="ECO:0000259" key="2">
    <source>
        <dbReference type="Pfam" id="PF06985"/>
    </source>
</evidence>
<dbReference type="InterPro" id="IPR002110">
    <property type="entry name" value="Ankyrin_rpt"/>
</dbReference>
<dbReference type="Pfam" id="PF12796">
    <property type="entry name" value="Ank_2"/>
    <property type="match status" value="1"/>
</dbReference>
<name>A0A4Z1F2G2_9HELO</name>
<evidence type="ECO:0000256" key="1">
    <source>
        <dbReference type="PROSITE-ProRule" id="PRU00023"/>
    </source>
</evidence>
<dbReference type="SMART" id="SM00248">
    <property type="entry name" value="ANK"/>
    <property type="match status" value="5"/>
</dbReference>
<keyword evidence="1" id="KW-0040">ANK repeat</keyword>
<dbReference type="Gene3D" id="1.25.40.20">
    <property type="entry name" value="Ankyrin repeat-containing domain"/>
    <property type="match status" value="2"/>
</dbReference>
<dbReference type="EMBL" id="PQXH01000041">
    <property type="protein sequence ID" value="TGO15317.1"/>
    <property type="molecule type" value="Genomic_DNA"/>
</dbReference>
<gene>
    <name evidence="3" type="ORF">BTUL_0041g00010</name>
</gene>
<reference evidence="3 4" key="1">
    <citation type="submission" date="2017-12" db="EMBL/GenBank/DDBJ databases">
        <title>Comparative genomics of Botrytis spp.</title>
        <authorList>
            <person name="Valero-Jimenez C.A."/>
            <person name="Tapia P."/>
            <person name="Veloso J."/>
            <person name="Silva-Moreno E."/>
            <person name="Staats M."/>
            <person name="Valdes J.H."/>
            <person name="Van Kan J.A.L."/>
        </authorList>
    </citation>
    <scope>NUCLEOTIDE SEQUENCE [LARGE SCALE GENOMIC DNA]</scope>
    <source>
        <strain evidence="3 4">Bt9001</strain>
    </source>
</reference>
<dbReference type="InterPro" id="IPR010730">
    <property type="entry name" value="HET"/>
</dbReference>
<dbReference type="Pfam" id="PF06985">
    <property type="entry name" value="HET"/>
    <property type="match status" value="1"/>
</dbReference>
<keyword evidence="4" id="KW-1185">Reference proteome</keyword>
<dbReference type="SUPFAM" id="SSF48403">
    <property type="entry name" value="Ankyrin repeat"/>
    <property type="match status" value="1"/>
</dbReference>
<accession>A0A4Z1F2G2</accession>
<protein>
    <recommendedName>
        <fullName evidence="2">Heterokaryon incompatibility domain-containing protein</fullName>
    </recommendedName>
</protein>
<comment type="caution">
    <text evidence="3">The sequence shown here is derived from an EMBL/GenBank/DDBJ whole genome shotgun (WGS) entry which is preliminary data.</text>
</comment>
<dbReference type="PANTHER" id="PTHR24121">
    <property type="entry name" value="NO MECHANORECEPTOR POTENTIAL C, ISOFORM D-RELATED"/>
    <property type="match status" value="1"/>
</dbReference>
<dbReference type="InterPro" id="IPR036770">
    <property type="entry name" value="Ankyrin_rpt-contain_sf"/>
</dbReference>
<dbReference type="AlphaFoldDB" id="A0A4Z1F2G2"/>
<feature type="domain" description="Heterokaryon incompatibility" evidence="2">
    <location>
        <begin position="50"/>
        <end position="125"/>
    </location>
</feature>
<dbReference type="Proteomes" id="UP000297777">
    <property type="component" value="Unassembled WGS sequence"/>
</dbReference>
<evidence type="ECO:0000313" key="3">
    <source>
        <dbReference type="EMBL" id="TGO15317.1"/>
    </source>
</evidence>
<evidence type="ECO:0000313" key="4">
    <source>
        <dbReference type="Proteomes" id="UP000297777"/>
    </source>
</evidence>
<dbReference type="PANTHER" id="PTHR24121:SF23">
    <property type="entry name" value="NO MECHANORECEPTOR POTENTIAL C, ISOFORM H"/>
    <property type="match status" value="1"/>
</dbReference>
<organism evidence="3 4">
    <name type="scientific">Botrytis tulipae</name>
    <dbReference type="NCBI Taxonomy" id="87230"/>
    <lineage>
        <taxon>Eukaryota</taxon>
        <taxon>Fungi</taxon>
        <taxon>Dikarya</taxon>
        <taxon>Ascomycota</taxon>
        <taxon>Pezizomycotina</taxon>
        <taxon>Leotiomycetes</taxon>
        <taxon>Helotiales</taxon>
        <taxon>Sclerotiniaceae</taxon>
        <taxon>Botrytis</taxon>
    </lineage>
</organism>
<dbReference type="Pfam" id="PF00023">
    <property type="entry name" value="Ank"/>
    <property type="match status" value="2"/>
</dbReference>
<dbReference type="PROSITE" id="PS50088">
    <property type="entry name" value="ANK_REPEAT"/>
    <property type="match status" value="1"/>
</dbReference>
<dbReference type="PROSITE" id="PS50297">
    <property type="entry name" value="ANK_REP_REGION"/>
    <property type="match status" value="1"/>
</dbReference>